<dbReference type="PANTHER" id="PTHR37461:SF1">
    <property type="entry name" value="ANTI-SIGMA-K FACTOR RSKA"/>
    <property type="match status" value="1"/>
</dbReference>
<dbReference type="EMBL" id="LAJE02000195">
    <property type="protein sequence ID" value="OEO30621.1"/>
    <property type="molecule type" value="Genomic_DNA"/>
</dbReference>
<dbReference type="GO" id="GO:0016989">
    <property type="term" value="F:sigma factor antagonist activity"/>
    <property type="evidence" value="ECO:0007669"/>
    <property type="project" value="TreeGrafter"/>
</dbReference>
<dbReference type="RefSeq" id="WP_069910166.1">
    <property type="nucleotide sequence ID" value="NZ_LAJE02000195.1"/>
</dbReference>
<sequence length="225" mass="23566">MSAGFDDQIGDYVLRMLDGAELAAFEAEVARDPALAGRVATLRGRMQALDDTVVPAPVPSGLWRRIEAQLTPTAHASAANRTPLRQQSWLLAASVVLAAGIGFVAGQQFSKPAQPVVIAVLVSENAMPGAIIEAFANNSVHIVPLEAFEVPAGKVLEVWTKPSEEIGPVSLGRFARPAEIVLDGATLPLPRAGQLYEITLEDAPGSPTGKPTGPILVKGLARSPI</sequence>
<evidence type="ECO:0000313" key="2">
    <source>
        <dbReference type="EMBL" id="OEO30621.1"/>
    </source>
</evidence>
<evidence type="ECO:0000259" key="1">
    <source>
        <dbReference type="Pfam" id="PF10099"/>
    </source>
</evidence>
<name>A0A1E5XPX2_9HYPH</name>
<dbReference type="InterPro" id="IPR018764">
    <property type="entry name" value="RskA_C"/>
</dbReference>
<comment type="caution">
    <text evidence="2">The sequence shown here is derived from an EMBL/GenBank/DDBJ whole genome shotgun (WGS) entry which is preliminary data.</text>
</comment>
<feature type="domain" description="Anti-sigma K factor RskA C-terminal" evidence="1">
    <location>
        <begin position="90"/>
        <end position="215"/>
    </location>
</feature>
<dbReference type="GO" id="GO:0006417">
    <property type="term" value="P:regulation of translation"/>
    <property type="evidence" value="ECO:0007669"/>
    <property type="project" value="TreeGrafter"/>
</dbReference>
<organism evidence="2 3">
    <name type="scientific">Devosia insulae DS-56</name>
    <dbReference type="NCBI Taxonomy" id="1116389"/>
    <lineage>
        <taxon>Bacteria</taxon>
        <taxon>Pseudomonadati</taxon>
        <taxon>Pseudomonadota</taxon>
        <taxon>Alphaproteobacteria</taxon>
        <taxon>Hyphomicrobiales</taxon>
        <taxon>Devosiaceae</taxon>
        <taxon>Devosia</taxon>
    </lineage>
</organism>
<dbReference type="AlphaFoldDB" id="A0A1E5XPX2"/>
<accession>A0A1E5XPX2</accession>
<dbReference type="GO" id="GO:0005886">
    <property type="term" value="C:plasma membrane"/>
    <property type="evidence" value="ECO:0007669"/>
    <property type="project" value="InterPro"/>
</dbReference>
<dbReference type="Pfam" id="PF10099">
    <property type="entry name" value="RskA_C"/>
    <property type="match status" value="1"/>
</dbReference>
<dbReference type="OrthoDB" id="9816387at2"/>
<gene>
    <name evidence="2" type="ORF">VW23_020330</name>
</gene>
<dbReference type="PANTHER" id="PTHR37461">
    <property type="entry name" value="ANTI-SIGMA-K FACTOR RSKA"/>
    <property type="match status" value="1"/>
</dbReference>
<dbReference type="Proteomes" id="UP000095463">
    <property type="component" value="Unassembled WGS sequence"/>
</dbReference>
<evidence type="ECO:0000313" key="3">
    <source>
        <dbReference type="Proteomes" id="UP000095463"/>
    </source>
</evidence>
<proteinExistence type="predicted"/>
<keyword evidence="3" id="KW-1185">Reference proteome</keyword>
<reference evidence="2 3" key="1">
    <citation type="journal article" date="2015" name="Genome Announc.">
        <title>Genome Assemblies of Three Soil-Associated Devosia species: D. insulae, D. limi, and D. soli.</title>
        <authorList>
            <person name="Hassan Y.I."/>
            <person name="Lepp D."/>
            <person name="Zhou T."/>
        </authorList>
    </citation>
    <scope>NUCLEOTIDE SEQUENCE [LARGE SCALE GENOMIC DNA]</scope>
    <source>
        <strain evidence="2 3">DS-56</strain>
    </source>
</reference>
<dbReference type="InterPro" id="IPR051474">
    <property type="entry name" value="Anti-sigma-K/W_factor"/>
</dbReference>
<protein>
    <recommendedName>
        <fullName evidence="1">Anti-sigma K factor RskA C-terminal domain-containing protein</fullName>
    </recommendedName>
</protein>